<evidence type="ECO:0000256" key="1">
    <source>
        <dbReference type="ARBA" id="ARBA00022818"/>
    </source>
</evidence>
<dbReference type="GO" id="GO:0005829">
    <property type="term" value="C:cytosol"/>
    <property type="evidence" value="ECO:0007669"/>
    <property type="project" value="TreeGrafter"/>
</dbReference>
<accession>A0A328UEB7</accession>
<keyword evidence="1 3" id="KW-0556">Organic radical</keyword>
<dbReference type="GO" id="GO:0016829">
    <property type="term" value="F:lyase activity"/>
    <property type="evidence" value="ECO:0007669"/>
    <property type="project" value="UniProtKB-KW"/>
</dbReference>
<keyword evidence="2" id="KW-0456">Lyase</keyword>
<dbReference type="SUPFAM" id="SSF51998">
    <property type="entry name" value="PFL-like glycyl radical enzymes"/>
    <property type="match status" value="1"/>
</dbReference>
<dbReference type="Pfam" id="PF02901">
    <property type="entry name" value="PFL-like"/>
    <property type="match status" value="1"/>
</dbReference>
<protein>
    <recommendedName>
        <fullName evidence="9">Formate C-acetyltransferase/glycerol dehydratase family glycyl radical enzyme</fullName>
    </recommendedName>
</protein>
<dbReference type="PROSITE" id="PS51149">
    <property type="entry name" value="GLY_RADICAL_2"/>
    <property type="match status" value="1"/>
</dbReference>
<organism evidence="7 8">
    <name type="scientific">Hydrogeniiclostridium mannosilyticum</name>
    <dbReference type="NCBI Taxonomy" id="2764322"/>
    <lineage>
        <taxon>Bacteria</taxon>
        <taxon>Bacillati</taxon>
        <taxon>Bacillota</taxon>
        <taxon>Clostridia</taxon>
        <taxon>Eubacteriales</taxon>
        <taxon>Acutalibacteraceae</taxon>
        <taxon>Hydrogeniiclostridium</taxon>
    </lineage>
</organism>
<feature type="modified residue" description="Glycine radical" evidence="3">
    <location>
        <position position="693"/>
    </location>
</feature>
<comment type="caution">
    <text evidence="7">The sequence shown here is derived from an EMBL/GenBank/DDBJ whole genome shotgun (WGS) entry which is preliminary data.</text>
</comment>
<reference evidence="7 8" key="1">
    <citation type="submission" date="2018-06" db="EMBL/GenBank/DDBJ databases">
        <title>Noncontiguous genome sequence of Ruminococcaceae bacterium ASD2818.</title>
        <authorList>
            <person name="Chaplin A.V."/>
            <person name="Sokolova S.R."/>
            <person name="Kochetkova T.O."/>
            <person name="Goltsov A.Y."/>
            <person name="Trofimov D.Y."/>
            <person name="Efimov B.A."/>
        </authorList>
    </citation>
    <scope>NUCLEOTIDE SEQUENCE [LARGE SCALE GENOMIC DNA]</scope>
    <source>
        <strain evidence="7 8">ASD2818</strain>
    </source>
</reference>
<proteinExistence type="predicted"/>
<evidence type="ECO:0000259" key="5">
    <source>
        <dbReference type="PROSITE" id="PS51149"/>
    </source>
</evidence>
<dbReference type="Pfam" id="PF01228">
    <property type="entry name" value="Gly_radical"/>
    <property type="match status" value="1"/>
</dbReference>
<evidence type="ECO:0008006" key="9">
    <source>
        <dbReference type="Google" id="ProtNLM"/>
    </source>
</evidence>
<feature type="domain" description="PFL" evidence="6">
    <location>
        <begin position="1"/>
        <end position="590"/>
    </location>
</feature>
<dbReference type="InterPro" id="IPR001150">
    <property type="entry name" value="Gly_radical"/>
</dbReference>
<evidence type="ECO:0000256" key="2">
    <source>
        <dbReference type="ARBA" id="ARBA00023239"/>
    </source>
</evidence>
<dbReference type="PROSITE" id="PS51554">
    <property type="entry name" value="PFL"/>
    <property type="match status" value="1"/>
</dbReference>
<dbReference type="PANTHER" id="PTHR43641">
    <property type="entry name" value="FORMATE ACETYLTRANSFERASE 3-RELATED"/>
    <property type="match status" value="1"/>
</dbReference>
<evidence type="ECO:0000256" key="3">
    <source>
        <dbReference type="PROSITE-ProRule" id="PRU00493"/>
    </source>
</evidence>
<dbReference type="AlphaFoldDB" id="A0A328UEB7"/>
<dbReference type="Proteomes" id="UP000249377">
    <property type="component" value="Unassembled WGS sequence"/>
</dbReference>
<evidence type="ECO:0000256" key="4">
    <source>
        <dbReference type="SAM" id="MobiDB-lite"/>
    </source>
</evidence>
<gene>
    <name evidence="7" type="ORF">DPQ25_00125</name>
</gene>
<dbReference type="PANTHER" id="PTHR43641:SF2">
    <property type="entry name" value="DEHYDRATASE YBIW-RELATED"/>
    <property type="match status" value="1"/>
</dbReference>
<evidence type="ECO:0000259" key="6">
    <source>
        <dbReference type="PROSITE" id="PS51554"/>
    </source>
</evidence>
<dbReference type="RefSeq" id="WP_112331162.1">
    <property type="nucleotide sequence ID" value="NZ_QLYR01000001.1"/>
</dbReference>
<feature type="domain" description="Glycine radical" evidence="5">
    <location>
        <begin position="597"/>
        <end position="716"/>
    </location>
</feature>
<sequence>MLENLKQELQSLDIQPRDIGAYLKYLGFSAHLDEPAALARAYAAESLFCGHRKQIYRHDRIVGSIYGLVCDERVSHQELAYAKTLADSYGANSFATNADHYAPNYEAFLSAGVSGILQKIQRSMRMHQRDSDASKRLEFLSAAEVTMKAFQRMLIQYGEAAAEKAGAEADNASRSELMEASRICHKLSAERPGTFREALQLVWLAYVAFVYEGRYAMAFGRMDQYLYPFFERDLEAGRIDHETAVELLSCALYKISEHRWLGGDDVVNIAIGGVKADGSGGVNELSYCILEAVHRCNIPGPNLSARYYEGMPDSFLDACLQVIGTGLGYPALMNDSVNIPALHRHGYSLEDSRNYCMVGCIENFIQGKQPPWTDGRFNTPKYLELALNDGRCMLTGVQMGPKTGPAEKMATMQEVIEAFRQQMVYGAADYMARFRNENERYNRVRYVQPFLSCFCDDCIERGLDINDGGARYPSVHGACCMGTATVADSLAAIERIVYEEKALTLAALRDVLLADYAGHEDIRRKLLSAPKYGNNDDFVDKYAVWFIKVQEEIFSNYHTWDGGPIYVAVASNVSNIPAGEEVAATPDGRKSRSPLSDAASPMHGRDTNGPTAVLHSMAKPDYTLASCGTVLNQKYSPVMFTDSVKRQKLLSLVKVYFQKGGQEIQMNAVSREMLMDAQKRPEQYRNLVVRVSGFSAFYTSLTKEVQNDILMRTEHD</sequence>
<keyword evidence="8" id="KW-1185">Reference proteome</keyword>
<dbReference type="InterPro" id="IPR004184">
    <property type="entry name" value="PFL_dom"/>
</dbReference>
<name>A0A328UEB7_9FIRM</name>
<feature type="region of interest" description="Disordered" evidence="4">
    <location>
        <begin position="581"/>
        <end position="610"/>
    </location>
</feature>
<evidence type="ECO:0000313" key="7">
    <source>
        <dbReference type="EMBL" id="RAQ29966.1"/>
    </source>
</evidence>
<dbReference type="InterPro" id="IPR051215">
    <property type="entry name" value="GRE"/>
</dbReference>
<evidence type="ECO:0000313" key="8">
    <source>
        <dbReference type="Proteomes" id="UP000249377"/>
    </source>
</evidence>
<dbReference type="EMBL" id="QLYR01000001">
    <property type="protein sequence ID" value="RAQ29966.1"/>
    <property type="molecule type" value="Genomic_DNA"/>
</dbReference>
<dbReference type="Gene3D" id="3.20.70.20">
    <property type="match status" value="1"/>
</dbReference>